<keyword evidence="3" id="KW-1185">Reference proteome</keyword>
<evidence type="ECO:0000256" key="1">
    <source>
        <dbReference type="SAM" id="MobiDB-lite"/>
    </source>
</evidence>
<dbReference type="AlphaFoldDB" id="A0A7R8UK73"/>
<feature type="region of interest" description="Disordered" evidence="1">
    <location>
        <begin position="42"/>
        <end position="102"/>
    </location>
</feature>
<gene>
    <name evidence="2" type="ORF">HERILL_LOCUS5248</name>
</gene>
<reference evidence="2 3" key="1">
    <citation type="submission" date="2020-11" db="EMBL/GenBank/DDBJ databases">
        <authorList>
            <person name="Wallbank WR R."/>
            <person name="Pardo Diaz C."/>
            <person name="Kozak K."/>
            <person name="Martin S."/>
            <person name="Jiggins C."/>
            <person name="Moest M."/>
            <person name="Warren A I."/>
            <person name="Generalovic N T."/>
            <person name="Byers J.R.P. K."/>
            <person name="Montejo-Kovacevich G."/>
            <person name="Yen C E."/>
        </authorList>
    </citation>
    <scope>NUCLEOTIDE SEQUENCE [LARGE SCALE GENOMIC DNA]</scope>
</reference>
<name>A0A7R8UK73_HERIL</name>
<feature type="compositionally biased region" description="Basic and acidic residues" evidence="1">
    <location>
        <begin position="74"/>
        <end position="83"/>
    </location>
</feature>
<feature type="compositionally biased region" description="Basic and acidic residues" evidence="1">
    <location>
        <begin position="91"/>
        <end position="102"/>
    </location>
</feature>
<evidence type="ECO:0000313" key="2">
    <source>
        <dbReference type="EMBL" id="CAD7082195.1"/>
    </source>
</evidence>
<sequence>MDDRCKFLIGQLEIPLTKTFQELMAKFYAENSAIFYNMSPTLPRRPTEEGTSISPLTPYPPQPTEEGPTEAEIEERKTKKAPDDTSPQFKIDSRKDDFGIHTDKTPFVPEKAVSIMINDTYQLKNGAGESTGFIKILCRLSCLGQVICCNIPYPQGQNAKAKNLV</sequence>
<evidence type="ECO:0000313" key="3">
    <source>
        <dbReference type="Proteomes" id="UP000594454"/>
    </source>
</evidence>
<dbReference type="EMBL" id="LR899010">
    <property type="protein sequence ID" value="CAD7082195.1"/>
    <property type="molecule type" value="Genomic_DNA"/>
</dbReference>
<dbReference type="InParanoid" id="A0A7R8UK73"/>
<accession>A0A7R8UK73</accession>
<protein>
    <submittedName>
        <fullName evidence="2">Uncharacterized protein</fullName>
    </submittedName>
</protein>
<proteinExistence type="predicted"/>
<dbReference type="Proteomes" id="UP000594454">
    <property type="component" value="Chromosome 2"/>
</dbReference>
<organism evidence="2 3">
    <name type="scientific">Hermetia illucens</name>
    <name type="common">Black soldier fly</name>
    <dbReference type="NCBI Taxonomy" id="343691"/>
    <lineage>
        <taxon>Eukaryota</taxon>
        <taxon>Metazoa</taxon>
        <taxon>Ecdysozoa</taxon>
        <taxon>Arthropoda</taxon>
        <taxon>Hexapoda</taxon>
        <taxon>Insecta</taxon>
        <taxon>Pterygota</taxon>
        <taxon>Neoptera</taxon>
        <taxon>Endopterygota</taxon>
        <taxon>Diptera</taxon>
        <taxon>Brachycera</taxon>
        <taxon>Stratiomyomorpha</taxon>
        <taxon>Stratiomyidae</taxon>
        <taxon>Hermetiinae</taxon>
        <taxon>Hermetia</taxon>
    </lineage>
</organism>